<dbReference type="InterPro" id="IPR032359">
    <property type="entry name" value="KwaB-like"/>
</dbReference>
<gene>
    <name evidence="1" type="ORF">GGR24_001452</name>
</gene>
<evidence type="ECO:0008006" key="3">
    <source>
        <dbReference type="Google" id="ProtNLM"/>
    </source>
</evidence>
<evidence type="ECO:0000313" key="1">
    <source>
        <dbReference type="EMBL" id="MBB3972795.1"/>
    </source>
</evidence>
<name>A0A7W6D1Q9_9HYPH</name>
<keyword evidence="2" id="KW-1185">Reference proteome</keyword>
<dbReference type="EMBL" id="JACIDR010000002">
    <property type="protein sequence ID" value="MBB3972795.1"/>
    <property type="molecule type" value="Genomic_DNA"/>
</dbReference>
<protein>
    <recommendedName>
        <fullName evidence="3">DUF4868 domain-containing protein</fullName>
    </recommendedName>
</protein>
<organism evidence="1 2">
    <name type="scientific">Hansschlegelia beijingensis</name>
    <dbReference type="NCBI Taxonomy" id="1133344"/>
    <lineage>
        <taxon>Bacteria</taxon>
        <taxon>Pseudomonadati</taxon>
        <taxon>Pseudomonadota</taxon>
        <taxon>Alphaproteobacteria</taxon>
        <taxon>Hyphomicrobiales</taxon>
        <taxon>Methylopilaceae</taxon>
        <taxon>Hansschlegelia</taxon>
    </lineage>
</organism>
<dbReference type="Pfam" id="PF16162">
    <property type="entry name" value="KwaB"/>
    <property type="match status" value="1"/>
</dbReference>
<accession>A0A7W6D1Q9</accession>
<comment type="caution">
    <text evidence="1">The sequence shown here is derived from an EMBL/GenBank/DDBJ whole genome shotgun (WGS) entry which is preliminary data.</text>
</comment>
<evidence type="ECO:0000313" key="2">
    <source>
        <dbReference type="Proteomes" id="UP000528964"/>
    </source>
</evidence>
<dbReference type="Proteomes" id="UP000528964">
    <property type="component" value="Unassembled WGS sequence"/>
</dbReference>
<dbReference type="RefSeq" id="WP_183394678.1">
    <property type="nucleotide sequence ID" value="NZ_JACIDR010000002.1"/>
</dbReference>
<reference evidence="1 2" key="1">
    <citation type="submission" date="2020-08" db="EMBL/GenBank/DDBJ databases">
        <title>Genomic Encyclopedia of Type Strains, Phase IV (KMG-IV): sequencing the most valuable type-strain genomes for metagenomic binning, comparative biology and taxonomic classification.</title>
        <authorList>
            <person name="Goeker M."/>
        </authorList>
    </citation>
    <scope>NUCLEOTIDE SEQUENCE [LARGE SCALE GENOMIC DNA]</scope>
    <source>
        <strain evidence="1 2">DSM 25481</strain>
    </source>
</reference>
<proteinExistence type="predicted"/>
<sequence>MIEQEFDSSSIKSFQLGVSLFSGERYWIPTDTSVDPTFMDMLSRTIGSINVRSGDWEEFSLSQEYGRTERVFTPLSDEIFKNLSDMYQAETYPDMSNLLENINEVDYYFVVFHDGRDRKFIGVRRAAQLKSILAARHRIMQLIDNTMYLIENPVFRLDKDFDGLIGEGHIYFSNFQNMEYIAKITNKVAKAAQQRIPVIADNVTFLDFSGFENDIENHPRTARLLVAISKRPNLDKYDREEILRQAAAQGVAFVNHGSPRLKCRAADKHKLLEVLDDRRWISRNATDGPVPYRAPSRQKARI</sequence>
<dbReference type="AlphaFoldDB" id="A0A7W6D1Q9"/>